<comment type="similarity">
    <text evidence="4 12">Belongs to the DHPS family.</text>
</comment>
<organism evidence="14 15">
    <name type="scientific">Nitrospira tepida</name>
    <dbReference type="NCBI Taxonomy" id="2973512"/>
    <lineage>
        <taxon>Bacteria</taxon>
        <taxon>Pseudomonadati</taxon>
        <taxon>Nitrospirota</taxon>
        <taxon>Nitrospiria</taxon>
        <taxon>Nitrospirales</taxon>
        <taxon>Nitrospiraceae</taxon>
        <taxon>Nitrospira</taxon>
    </lineage>
</organism>
<dbReference type="PROSITE" id="PS50972">
    <property type="entry name" value="PTERIN_BINDING"/>
    <property type="match status" value="1"/>
</dbReference>
<dbReference type="GO" id="GO:0046872">
    <property type="term" value="F:metal ion binding"/>
    <property type="evidence" value="ECO:0007669"/>
    <property type="project" value="UniProtKB-KW"/>
</dbReference>
<evidence type="ECO:0000256" key="4">
    <source>
        <dbReference type="ARBA" id="ARBA00009503"/>
    </source>
</evidence>
<dbReference type="Gene3D" id="3.20.20.20">
    <property type="entry name" value="Dihydropteroate synthase-like"/>
    <property type="match status" value="1"/>
</dbReference>
<name>A0AA86N061_9BACT</name>
<dbReference type="InterPro" id="IPR006390">
    <property type="entry name" value="DHP_synth_dom"/>
</dbReference>
<evidence type="ECO:0000256" key="7">
    <source>
        <dbReference type="ARBA" id="ARBA00022679"/>
    </source>
</evidence>
<dbReference type="FunFam" id="3.20.20.20:FF:000006">
    <property type="entry name" value="Dihydropteroate synthase"/>
    <property type="match status" value="1"/>
</dbReference>
<sequence>MMSRVRQSANRIHAGQFLITIDRPLLVGILNVTPDSFSDGGQFRSDDEAIAHALRMVEAGAAMLDIGAESSRPGAIPVTEEEETARLMPMLEKIARHCRVPISVDTTKAGVARRAIEAGASLINDISALRFDPAMGKLAAETGAGLVLMHMPGTPQTMQQQASYADVVHEVTAYLTERMAAAEAIGVKSEQIVLDPGFGFGKLVPHNLALLDRLPELCDLGRPLFVGLSRKSFIGQVTGRPVNEREFGTAAAVALAVERGASLLRVHDVAHMADAVKVVEAVMRQRAQK</sequence>
<gene>
    <name evidence="14" type="ORF">DNFV4_02676</name>
</gene>
<evidence type="ECO:0000259" key="13">
    <source>
        <dbReference type="PROSITE" id="PS50972"/>
    </source>
</evidence>
<dbReference type="PANTHER" id="PTHR20941:SF1">
    <property type="entry name" value="FOLIC ACID SYNTHESIS PROTEIN FOL1"/>
    <property type="match status" value="1"/>
</dbReference>
<accession>A0AA86N061</accession>
<dbReference type="GO" id="GO:0005829">
    <property type="term" value="C:cytosol"/>
    <property type="evidence" value="ECO:0007669"/>
    <property type="project" value="TreeGrafter"/>
</dbReference>
<comment type="pathway">
    <text evidence="3 12">Cofactor biosynthesis; tetrahydrofolate biosynthesis; 7,8-dihydrofolate from 2-amino-4-hydroxy-6-hydroxymethyl-7,8-dihydropteridine diphosphate and 4-aminobenzoate: step 1/2.</text>
</comment>
<evidence type="ECO:0000256" key="6">
    <source>
        <dbReference type="ARBA" id="ARBA00016919"/>
    </source>
</evidence>
<comment type="function">
    <text evidence="12">Catalyzes the condensation of para-aminobenzoate (pABA) with 6-hydroxymethyl-7,8-dihydropterin diphosphate (DHPt-PP) to form 7,8-dihydropteroate (H2Pte), the immediate precursor of folate derivatives.</text>
</comment>
<dbReference type="CDD" id="cd00739">
    <property type="entry name" value="DHPS"/>
    <property type="match status" value="1"/>
</dbReference>
<dbReference type="KEGG" id="nti:DNFV4_02676"/>
<evidence type="ECO:0000256" key="10">
    <source>
        <dbReference type="ARBA" id="ARBA00022909"/>
    </source>
</evidence>
<dbReference type="PROSITE" id="PS00792">
    <property type="entry name" value="DHPS_1"/>
    <property type="match status" value="1"/>
</dbReference>
<evidence type="ECO:0000313" key="15">
    <source>
        <dbReference type="Proteomes" id="UP001179121"/>
    </source>
</evidence>
<keyword evidence="8 12" id="KW-0479">Metal-binding</keyword>
<dbReference type="GO" id="GO:0004156">
    <property type="term" value="F:dihydropteroate synthase activity"/>
    <property type="evidence" value="ECO:0007669"/>
    <property type="project" value="UniProtKB-EC"/>
</dbReference>
<evidence type="ECO:0000313" key="14">
    <source>
        <dbReference type="EMBL" id="CAI4032247.1"/>
    </source>
</evidence>
<keyword evidence="7 12" id="KW-0808">Transferase</keyword>
<dbReference type="NCBIfam" id="TIGR01496">
    <property type="entry name" value="DHPS"/>
    <property type="match status" value="1"/>
</dbReference>
<dbReference type="GO" id="GO:0046656">
    <property type="term" value="P:folic acid biosynthetic process"/>
    <property type="evidence" value="ECO:0007669"/>
    <property type="project" value="UniProtKB-KW"/>
</dbReference>
<proteinExistence type="inferred from homology"/>
<reference evidence="14" key="1">
    <citation type="submission" date="2022-10" db="EMBL/GenBank/DDBJ databases">
        <authorList>
            <person name="Koch H."/>
        </authorList>
    </citation>
    <scope>NUCLEOTIDE SEQUENCE</scope>
    <source>
        <strain evidence="14">DNF</strain>
    </source>
</reference>
<dbReference type="AlphaFoldDB" id="A0AA86N061"/>
<dbReference type="SUPFAM" id="SSF51717">
    <property type="entry name" value="Dihydropteroate synthetase-like"/>
    <property type="match status" value="1"/>
</dbReference>
<dbReference type="GO" id="GO:0046654">
    <property type="term" value="P:tetrahydrofolate biosynthetic process"/>
    <property type="evidence" value="ECO:0007669"/>
    <property type="project" value="TreeGrafter"/>
</dbReference>
<dbReference type="InterPro" id="IPR000489">
    <property type="entry name" value="Pterin-binding_dom"/>
</dbReference>
<evidence type="ECO:0000256" key="11">
    <source>
        <dbReference type="ARBA" id="ARBA00030193"/>
    </source>
</evidence>
<dbReference type="PANTHER" id="PTHR20941">
    <property type="entry name" value="FOLATE SYNTHESIS PROTEINS"/>
    <property type="match status" value="1"/>
</dbReference>
<feature type="domain" description="Pterin-binding" evidence="13">
    <location>
        <begin position="24"/>
        <end position="277"/>
    </location>
</feature>
<comment type="catalytic activity">
    <reaction evidence="1">
        <text>(7,8-dihydropterin-6-yl)methyl diphosphate + 4-aminobenzoate = 7,8-dihydropteroate + diphosphate</text>
        <dbReference type="Rhea" id="RHEA:19949"/>
        <dbReference type="ChEBI" id="CHEBI:17836"/>
        <dbReference type="ChEBI" id="CHEBI:17839"/>
        <dbReference type="ChEBI" id="CHEBI:33019"/>
        <dbReference type="ChEBI" id="CHEBI:72950"/>
        <dbReference type="EC" id="2.5.1.15"/>
    </reaction>
</comment>
<keyword evidence="10 12" id="KW-0289">Folate biosynthesis</keyword>
<evidence type="ECO:0000256" key="1">
    <source>
        <dbReference type="ARBA" id="ARBA00000012"/>
    </source>
</evidence>
<dbReference type="EMBL" id="OX365700">
    <property type="protein sequence ID" value="CAI4032247.1"/>
    <property type="molecule type" value="Genomic_DNA"/>
</dbReference>
<dbReference type="Proteomes" id="UP001179121">
    <property type="component" value="Chromosome"/>
</dbReference>
<evidence type="ECO:0000256" key="2">
    <source>
        <dbReference type="ARBA" id="ARBA00001946"/>
    </source>
</evidence>
<protein>
    <recommendedName>
        <fullName evidence="6 12">Dihydropteroate synthase</fullName>
        <shortName evidence="12">DHPS</shortName>
        <ecNumber evidence="5 12">2.5.1.15</ecNumber>
    </recommendedName>
    <alternativeName>
        <fullName evidence="11 12">Dihydropteroate pyrophosphorylase</fullName>
    </alternativeName>
</protein>
<dbReference type="PROSITE" id="PS00793">
    <property type="entry name" value="DHPS_2"/>
    <property type="match status" value="1"/>
</dbReference>
<evidence type="ECO:0000256" key="12">
    <source>
        <dbReference type="RuleBase" id="RU361205"/>
    </source>
</evidence>
<evidence type="ECO:0000256" key="9">
    <source>
        <dbReference type="ARBA" id="ARBA00022842"/>
    </source>
</evidence>
<comment type="cofactor">
    <cofactor evidence="2 12">
        <name>Mg(2+)</name>
        <dbReference type="ChEBI" id="CHEBI:18420"/>
    </cofactor>
</comment>
<evidence type="ECO:0000256" key="3">
    <source>
        <dbReference type="ARBA" id="ARBA00004763"/>
    </source>
</evidence>
<dbReference type="Pfam" id="PF00809">
    <property type="entry name" value="Pterin_bind"/>
    <property type="match status" value="1"/>
</dbReference>
<dbReference type="InterPro" id="IPR045031">
    <property type="entry name" value="DHP_synth-like"/>
</dbReference>
<keyword evidence="15" id="KW-1185">Reference proteome</keyword>
<dbReference type="InterPro" id="IPR011005">
    <property type="entry name" value="Dihydropteroate_synth-like_sf"/>
</dbReference>
<evidence type="ECO:0000256" key="5">
    <source>
        <dbReference type="ARBA" id="ARBA00012458"/>
    </source>
</evidence>
<dbReference type="EC" id="2.5.1.15" evidence="5 12"/>
<keyword evidence="9 12" id="KW-0460">Magnesium</keyword>
<evidence type="ECO:0000256" key="8">
    <source>
        <dbReference type="ARBA" id="ARBA00022723"/>
    </source>
</evidence>